<gene>
    <name evidence="1" type="ORF">M404DRAFT_17708</name>
</gene>
<sequence>MRSPTTYGKATVIDTSGAHPSVQLTPGKPCLATFVERLLTLVSDPAANYGIFRAALNIKDVRSAF</sequence>
<name>A0A0C3PKT6_PISTI</name>
<proteinExistence type="predicted"/>
<evidence type="ECO:0000313" key="1">
    <source>
        <dbReference type="EMBL" id="KIO14850.1"/>
    </source>
</evidence>
<dbReference type="Proteomes" id="UP000054217">
    <property type="component" value="Unassembled WGS sequence"/>
</dbReference>
<keyword evidence="2" id="KW-1185">Reference proteome</keyword>
<reference evidence="1 2" key="1">
    <citation type="submission" date="2014-04" db="EMBL/GenBank/DDBJ databases">
        <authorList>
            <consortium name="DOE Joint Genome Institute"/>
            <person name="Kuo A."/>
            <person name="Kohler A."/>
            <person name="Costa M.D."/>
            <person name="Nagy L.G."/>
            <person name="Floudas D."/>
            <person name="Copeland A."/>
            <person name="Barry K.W."/>
            <person name="Cichocki N."/>
            <person name="Veneault-Fourrey C."/>
            <person name="LaButti K."/>
            <person name="Lindquist E.A."/>
            <person name="Lipzen A."/>
            <person name="Lundell T."/>
            <person name="Morin E."/>
            <person name="Murat C."/>
            <person name="Sun H."/>
            <person name="Tunlid A."/>
            <person name="Henrissat B."/>
            <person name="Grigoriev I.V."/>
            <person name="Hibbett D.S."/>
            <person name="Martin F."/>
            <person name="Nordberg H.P."/>
            <person name="Cantor M.N."/>
            <person name="Hua S.X."/>
        </authorList>
    </citation>
    <scope>NUCLEOTIDE SEQUENCE [LARGE SCALE GENOMIC DNA]</scope>
    <source>
        <strain evidence="1 2">Marx 270</strain>
    </source>
</reference>
<dbReference type="EMBL" id="KN831944">
    <property type="protein sequence ID" value="KIO14850.1"/>
    <property type="molecule type" value="Genomic_DNA"/>
</dbReference>
<reference evidence="2" key="2">
    <citation type="submission" date="2015-01" db="EMBL/GenBank/DDBJ databases">
        <title>Evolutionary Origins and Diversification of the Mycorrhizal Mutualists.</title>
        <authorList>
            <consortium name="DOE Joint Genome Institute"/>
            <consortium name="Mycorrhizal Genomics Consortium"/>
            <person name="Kohler A."/>
            <person name="Kuo A."/>
            <person name="Nagy L.G."/>
            <person name="Floudas D."/>
            <person name="Copeland A."/>
            <person name="Barry K.W."/>
            <person name="Cichocki N."/>
            <person name="Veneault-Fourrey C."/>
            <person name="LaButti K."/>
            <person name="Lindquist E.A."/>
            <person name="Lipzen A."/>
            <person name="Lundell T."/>
            <person name="Morin E."/>
            <person name="Murat C."/>
            <person name="Riley R."/>
            <person name="Ohm R."/>
            <person name="Sun H."/>
            <person name="Tunlid A."/>
            <person name="Henrissat B."/>
            <person name="Grigoriev I.V."/>
            <person name="Hibbett D.S."/>
            <person name="Martin F."/>
        </authorList>
    </citation>
    <scope>NUCLEOTIDE SEQUENCE [LARGE SCALE GENOMIC DNA]</scope>
    <source>
        <strain evidence="2">Marx 270</strain>
    </source>
</reference>
<dbReference type="AlphaFoldDB" id="A0A0C3PKT6"/>
<protein>
    <submittedName>
        <fullName evidence="1">Uncharacterized protein</fullName>
    </submittedName>
</protein>
<organism evidence="1 2">
    <name type="scientific">Pisolithus tinctorius Marx 270</name>
    <dbReference type="NCBI Taxonomy" id="870435"/>
    <lineage>
        <taxon>Eukaryota</taxon>
        <taxon>Fungi</taxon>
        <taxon>Dikarya</taxon>
        <taxon>Basidiomycota</taxon>
        <taxon>Agaricomycotina</taxon>
        <taxon>Agaricomycetes</taxon>
        <taxon>Agaricomycetidae</taxon>
        <taxon>Boletales</taxon>
        <taxon>Sclerodermatineae</taxon>
        <taxon>Pisolithaceae</taxon>
        <taxon>Pisolithus</taxon>
    </lineage>
</organism>
<evidence type="ECO:0000313" key="2">
    <source>
        <dbReference type="Proteomes" id="UP000054217"/>
    </source>
</evidence>
<accession>A0A0C3PKT6</accession>
<dbReference type="InParanoid" id="A0A0C3PKT6"/>
<dbReference type="HOGENOM" id="CLU_2850614_0_0_1"/>